<feature type="compositionally biased region" description="Low complexity" evidence="1">
    <location>
        <begin position="239"/>
        <end position="253"/>
    </location>
</feature>
<accession>A0A7H8QRW7</accession>
<feature type="compositionally biased region" description="Polar residues" evidence="1">
    <location>
        <begin position="276"/>
        <end position="292"/>
    </location>
</feature>
<dbReference type="AlphaFoldDB" id="A0A7H8QRW7"/>
<keyword evidence="3" id="KW-1185">Reference proteome</keyword>
<dbReference type="RefSeq" id="XP_035342908.1">
    <property type="nucleotide sequence ID" value="XM_035487015.1"/>
</dbReference>
<feature type="region of interest" description="Disordered" evidence="1">
    <location>
        <begin position="239"/>
        <end position="334"/>
    </location>
</feature>
<name>A0A7H8QRW7_TALRU</name>
<organism evidence="2 3">
    <name type="scientific">Talaromyces rugulosus</name>
    <name type="common">Penicillium rugulosum</name>
    <dbReference type="NCBI Taxonomy" id="121627"/>
    <lineage>
        <taxon>Eukaryota</taxon>
        <taxon>Fungi</taxon>
        <taxon>Dikarya</taxon>
        <taxon>Ascomycota</taxon>
        <taxon>Pezizomycotina</taxon>
        <taxon>Eurotiomycetes</taxon>
        <taxon>Eurotiomycetidae</taxon>
        <taxon>Eurotiales</taxon>
        <taxon>Trichocomaceae</taxon>
        <taxon>Talaromyces</taxon>
        <taxon>Talaromyces sect. Islandici</taxon>
    </lineage>
</organism>
<evidence type="ECO:0000313" key="3">
    <source>
        <dbReference type="Proteomes" id="UP000509510"/>
    </source>
</evidence>
<dbReference type="OrthoDB" id="5345625at2759"/>
<gene>
    <name evidence="2" type="ORF">TRUGW13939_03836</name>
</gene>
<proteinExistence type="predicted"/>
<feature type="compositionally biased region" description="Basic and acidic residues" evidence="1">
    <location>
        <begin position="54"/>
        <end position="63"/>
    </location>
</feature>
<protein>
    <submittedName>
        <fullName evidence="2">Uncharacterized protein</fullName>
    </submittedName>
</protein>
<dbReference type="GeneID" id="55991339"/>
<feature type="compositionally biased region" description="Low complexity" evidence="1">
    <location>
        <begin position="157"/>
        <end position="169"/>
    </location>
</feature>
<sequence length="365" mass="39805">MQSTRPETSPVKAGRRVLGEKNTNASLTPAAAKRHADKQQHKPITDAIPFNPLKETRKNREVSTEPLHAGQKRTIDQVTDSETEDVAPRKAIVTSAQSETDQDFQIFDDNNSNDNNTRPISPSREVSPTGVTVTQASEKLIPSQRNKSLLDGETEETSTSISASSVPTEPAARRIFIQEKAALVRQRLQSAMHRVGNNNSLDRALSQFEASSRPFVPRGNTNTTVSRASSSPSFIIAAAASKSASPSQESSPKQQKRVLLPPLPIQPHSRPVRASARTSIPSPFSESASITAPPQEEEEDKEEGKEEEEENDDEDEETPKAQAVNQQRPAANVEEMKAALDKANALHKLKELAQSSTNAEQTVGR</sequence>
<dbReference type="KEGG" id="trg:TRUGW13939_03836"/>
<evidence type="ECO:0000256" key="1">
    <source>
        <dbReference type="SAM" id="MobiDB-lite"/>
    </source>
</evidence>
<feature type="region of interest" description="Disordered" evidence="1">
    <location>
        <begin position="1"/>
        <end position="169"/>
    </location>
</feature>
<reference evidence="3" key="1">
    <citation type="submission" date="2020-06" db="EMBL/GenBank/DDBJ databases">
        <title>A chromosome-scale genome assembly of Talaromyces rugulosus W13939.</title>
        <authorList>
            <person name="Wang B."/>
            <person name="Guo L."/>
            <person name="Ye K."/>
            <person name="Wang L."/>
        </authorList>
    </citation>
    <scope>NUCLEOTIDE SEQUENCE [LARGE SCALE GENOMIC DNA]</scope>
    <source>
        <strain evidence="3">W13939</strain>
    </source>
</reference>
<evidence type="ECO:0000313" key="2">
    <source>
        <dbReference type="EMBL" id="QKX56730.1"/>
    </source>
</evidence>
<dbReference type="EMBL" id="CP055899">
    <property type="protein sequence ID" value="QKX56730.1"/>
    <property type="molecule type" value="Genomic_DNA"/>
</dbReference>
<dbReference type="Proteomes" id="UP000509510">
    <property type="component" value="Chromosome II"/>
</dbReference>
<feature type="compositionally biased region" description="Acidic residues" evidence="1">
    <location>
        <begin position="295"/>
        <end position="317"/>
    </location>
</feature>
<feature type="compositionally biased region" description="Polar residues" evidence="1">
    <location>
        <begin position="108"/>
        <end position="147"/>
    </location>
</feature>